<gene>
    <name evidence="1" type="ORF">B0I35DRAFT_467528</name>
</gene>
<comment type="caution">
    <text evidence="1">The sequence shown here is derived from an EMBL/GenBank/DDBJ whole genome shotgun (WGS) entry which is preliminary data.</text>
</comment>
<dbReference type="EMBL" id="JAGPNK010000003">
    <property type="protein sequence ID" value="KAH7324841.1"/>
    <property type="molecule type" value="Genomic_DNA"/>
</dbReference>
<reference evidence="1" key="1">
    <citation type="journal article" date="2021" name="Nat. Commun.">
        <title>Genetic determinants of endophytism in the Arabidopsis root mycobiome.</title>
        <authorList>
            <person name="Mesny F."/>
            <person name="Miyauchi S."/>
            <person name="Thiergart T."/>
            <person name="Pickel B."/>
            <person name="Atanasova L."/>
            <person name="Karlsson M."/>
            <person name="Huettel B."/>
            <person name="Barry K.W."/>
            <person name="Haridas S."/>
            <person name="Chen C."/>
            <person name="Bauer D."/>
            <person name="Andreopoulos W."/>
            <person name="Pangilinan J."/>
            <person name="LaButti K."/>
            <person name="Riley R."/>
            <person name="Lipzen A."/>
            <person name="Clum A."/>
            <person name="Drula E."/>
            <person name="Henrissat B."/>
            <person name="Kohler A."/>
            <person name="Grigoriev I.V."/>
            <person name="Martin F.M."/>
            <person name="Hacquard S."/>
        </authorList>
    </citation>
    <scope>NUCLEOTIDE SEQUENCE</scope>
    <source>
        <strain evidence="1">MPI-CAGE-CH-0235</strain>
    </source>
</reference>
<keyword evidence="2" id="KW-1185">Reference proteome</keyword>
<dbReference type="Proteomes" id="UP000813444">
    <property type="component" value="Unassembled WGS sequence"/>
</dbReference>
<dbReference type="AlphaFoldDB" id="A0A8K0WU24"/>
<accession>A0A8K0WU24</accession>
<name>A0A8K0WU24_9HYPO</name>
<evidence type="ECO:0000313" key="2">
    <source>
        <dbReference type="Proteomes" id="UP000813444"/>
    </source>
</evidence>
<dbReference type="OrthoDB" id="2245989at2759"/>
<dbReference type="PANTHER" id="PTHR38116:SF9">
    <property type="entry name" value="BZIP DOMAIN-CONTAINING PROTEIN"/>
    <property type="match status" value="1"/>
</dbReference>
<protein>
    <recommendedName>
        <fullName evidence="3">BZIP domain-containing protein</fullName>
    </recommendedName>
</protein>
<dbReference type="PANTHER" id="PTHR38116">
    <property type="entry name" value="CHROMOSOME 7, WHOLE GENOME SHOTGUN SEQUENCE"/>
    <property type="match status" value="1"/>
</dbReference>
<organism evidence="1 2">
    <name type="scientific">Stachybotrys elegans</name>
    <dbReference type="NCBI Taxonomy" id="80388"/>
    <lineage>
        <taxon>Eukaryota</taxon>
        <taxon>Fungi</taxon>
        <taxon>Dikarya</taxon>
        <taxon>Ascomycota</taxon>
        <taxon>Pezizomycotina</taxon>
        <taxon>Sordariomycetes</taxon>
        <taxon>Hypocreomycetidae</taxon>
        <taxon>Hypocreales</taxon>
        <taxon>Stachybotryaceae</taxon>
        <taxon>Stachybotrys</taxon>
    </lineage>
</organism>
<dbReference type="InterPro" id="IPR021833">
    <property type="entry name" value="DUF3425"/>
</dbReference>
<proteinExistence type="predicted"/>
<evidence type="ECO:0008006" key="3">
    <source>
        <dbReference type="Google" id="ProtNLM"/>
    </source>
</evidence>
<sequence>MSQDMDGQAVQLALMPQLLEAKNLEDDWTGLTDPVARRRIQTRLNTRAYRRRKAEQAAAEAAVKAAEEALAAAEAEILAHRPLFAKAEEEEEDEEEEVPCWVETKQSISMLPTTTADSYNCCGRPLLSPSTTINDVIFPLSKDHLIILVQINVVRGCLTNHRLIGGLVPPAPRDCTNASISIFPGATEIRELPPNLYPTVLQCAKRHGNWIDVLPHPVWRDNLLSALGRFSPEDFGNDIIGGLFTGAPAEACEMRGLLVWSDPWYYTSWEISEGFIKKWGWTLIGCEDMIAATNEWRRKRGELPISLDLASDGTWESIRA</sequence>
<dbReference type="Pfam" id="PF11905">
    <property type="entry name" value="DUF3425"/>
    <property type="match status" value="1"/>
</dbReference>
<evidence type="ECO:0000313" key="1">
    <source>
        <dbReference type="EMBL" id="KAH7324841.1"/>
    </source>
</evidence>